<dbReference type="Proteomes" id="UP000321548">
    <property type="component" value="Unassembled WGS sequence"/>
</dbReference>
<dbReference type="Pfam" id="PF13801">
    <property type="entry name" value="Metal_resist"/>
    <property type="match status" value="1"/>
</dbReference>
<reference evidence="1 2" key="1">
    <citation type="submission" date="2019-06" db="EMBL/GenBank/DDBJ databases">
        <title>Quisquiliibacterium sp. nov., isolated from a maize field.</title>
        <authorList>
            <person name="Lin S.-Y."/>
            <person name="Tsai C.-F."/>
            <person name="Young C.-C."/>
        </authorList>
    </citation>
    <scope>NUCLEOTIDE SEQUENCE [LARGE SCALE GENOMIC DNA]</scope>
    <source>
        <strain evidence="1 2">CC-CFT501</strain>
    </source>
</reference>
<dbReference type="Gene3D" id="1.20.120.1490">
    <property type="match status" value="1"/>
</dbReference>
<sequence>MNRTVLKLALLVSLAINLGVLGAVAWRQLVPVGQFADQGSAQGSLPEHLGLDDRQLGRWREAERAFLAGLAESSSAIAGHRERMIREIFSQAPDLVAIESERASIARLQESQQRLVIEQLLAERSVLDPGQRAKLAEVLLSQPAASATFERLHRE</sequence>
<dbReference type="InterPro" id="IPR025961">
    <property type="entry name" value="Metal_resist"/>
</dbReference>
<evidence type="ECO:0000313" key="2">
    <source>
        <dbReference type="Proteomes" id="UP000321548"/>
    </source>
</evidence>
<name>A0A5C8P034_9BURK</name>
<evidence type="ECO:0000313" key="1">
    <source>
        <dbReference type="EMBL" id="TXL66935.1"/>
    </source>
</evidence>
<comment type="caution">
    <text evidence="1">The sequence shown here is derived from an EMBL/GenBank/DDBJ whole genome shotgun (WGS) entry which is preliminary data.</text>
</comment>
<organism evidence="1 2">
    <name type="scientific">Zeimonas arvi</name>
    <dbReference type="NCBI Taxonomy" id="2498847"/>
    <lineage>
        <taxon>Bacteria</taxon>
        <taxon>Pseudomonadati</taxon>
        <taxon>Pseudomonadota</taxon>
        <taxon>Betaproteobacteria</taxon>
        <taxon>Burkholderiales</taxon>
        <taxon>Burkholderiaceae</taxon>
        <taxon>Zeimonas</taxon>
    </lineage>
</organism>
<protein>
    <submittedName>
        <fullName evidence="1">Periplasmic heavy metal sensor</fullName>
    </submittedName>
</protein>
<accession>A0A5C8P034</accession>
<keyword evidence="2" id="KW-1185">Reference proteome</keyword>
<dbReference type="EMBL" id="VDUY01000002">
    <property type="protein sequence ID" value="TXL66935.1"/>
    <property type="molecule type" value="Genomic_DNA"/>
</dbReference>
<gene>
    <name evidence="1" type="ORF">FHP08_04735</name>
</gene>
<dbReference type="AlphaFoldDB" id="A0A5C8P034"/>
<dbReference type="RefSeq" id="WP_147703184.1">
    <property type="nucleotide sequence ID" value="NZ_VDUY01000002.1"/>
</dbReference>
<dbReference type="OrthoDB" id="8776540at2"/>
<proteinExistence type="predicted"/>